<evidence type="ECO:0000313" key="1">
    <source>
        <dbReference type="EMBL" id="MBF4766992.1"/>
    </source>
</evidence>
<sequence length="274" mass="29934">MGELSRRVAVAESMAPHYAAHDGVAAVLLAGSVARGLADARSDVEVDVYWHRPPGEAERRAVVDDAGWEWVYAEVDDNEWADGVRIDGVKVDVSQFTAATIDAYVEALRSGDTEPELQVRATALLDGRALAGADVVDAWRGRLAPYPEALALAMVDGGLPPRPVERLEMLRDRDDPVLLTRDLVEGVHGLLDALFAVNRRYVPHPFHKWLTFECSQLTLAPVDLESRIRAVLAVPRDGVAELVRLTQETFDLVEAHVPAYDVAAAREAFGASVR</sequence>
<accession>A0A930YHD2</accession>
<gene>
    <name evidence="1" type="ORF">ISU10_04345</name>
</gene>
<reference evidence="1" key="1">
    <citation type="submission" date="2020-11" db="EMBL/GenBank/DDBJ databases">
        <title>Nocardioides cynanchi sp. nov., isolated from soil of rhizosphere of Cynanchum wilfordii.</title>
        <authorList>
            <person name="Lee J.-S."/>
            <person name="Suh M.K."/>
            <person name="Kim J.-S."/>
        </authorList>
    </citation>
    <scope>NUCLEOTIDE SEQUENCE</scope>
    <source>
        <strain evidence="1">KCTC 19276</strain>
    </source>
</reference>
<dbReference type="Proteomes" id="UP000660668">
    <property type="component" value="Unassembled WGS sequence"/>
</dbReference>
<dbReference type="EMBL" id="JADKPO010000004">
    <property type="protein sequence ID" value="MBF4766992.1"/>
    <property type="molecule type" value="Genomic_DNA"/>
</dbReference>
<dbReference type="Gene3D" id="3.30.460.10">
    <property type="entry name" value="Beta Polymerase, domain 2"/>
    <property type="match status" value="1"/>
</dbReference>
<dbReference type="RefSeq" id="WP_194695148.1">
    <property type="nucleotide sequence ID" value="NZ_JADKPO010000004.1"/>
</dbReference>
<proteinExistence type="predicted"/>
<protein>
    <recommendedName>
        <fullName evidence="3">DUF4037 domain-containing protein</fullName>
    </recommendedName>
</protein>
<dbReference type="AlphaFoldDB" id="A0A930YHD2"/>
<organism evidence="1 2">
    <name type="scientific">Nocardioides agariphilus</name>
    <dbReference type="NCBI Taxonomy" id="433664"/>
    <lineage>
        <taxon>Bacteria</taxon>
        <taxon>Bacillati</taxon>
        <taxon>Actinomycetota</taxon>
        <taxon>Actinomycetes</taxon>
        <taxon>Propionibacteriales</taxon>
        <taxon>Nocardioidaceae</taxon>
        <taxon>Nocardioides</taxon>
    </lineage>
</organism>
<comment type="caution">
    <text evidence="1">The sequence shown here is derived from an EMBL/GenBank/DDBJ whole genome shotgun (WGS) entry which is preliminary data.</text>
</comment>
<keyword evidence="2" id="KW-1185">Reference proteome</keyword>
<name>A0A930YHD2_9ACTN</name>
<dbReference type="InterPro" id="IPR043519">
    <property type="entry name" value="NT_sf"/>
</dbReference>
<evidence type="ECO:0000313" key="2">
    <source>
        <dbReference type="Proteomes" id="UP000660668"/>
    </source>
</evidence>
<evidence type="ECO:0008006" key="3">
    <source>
        <dbReference type="Google" id="ProtNLM"/>
    </source>
</evidence>
<dbReference type="SUPFAM" id="SSF81301">
    <property type="entry name" value="Nucleotidyltransferase"/>
    <property type="match status" value="1"/>
</dbReference>